<dbReference type="Pfam" id="PF03928">
    <property type="entry name" value="HbpS-like"/>
    <property type="match status" value="1"/>
</dbReference>
<reference evidence="1 2" key="1">
    <citation type="submission" date="2023-03" db="EMBL/GenBank/DDBJ databases">
        <title>Bacillus Genome Sequencing.</title>
        <authorList>
            <person name="Dunlap C."/>
        </authorList>
    </citation>
    <scope>NUCLEOTIDE SEQUENCE [LARGE SCALE GENOMIC DNA]</scope>
    <source>
        <strain evidence="1 2">BD-533</strain>
    </source>
</reference>
<dbReference type="EMBL" id="JARLKY010000072">
    <property type="protein sequence ID" value="MEC0230501.1"/>
    <property type="molecule type" value="Genomic_DNA"/>
</dbReference>
<keyword evidence="2" id="KW-1185">Reference proteome</keyword>
<evidence type="ECO:0000313" key="1">
    <source>
        <dbReference type="EMBL" id="MEC0230501.1"/>
    </source>
</evidence>
<organism evidence="1 2">
    <name type="scientific">Paenibacillus alba</name>
    <dbReference type="NCBI Taxonomy" id="1197127"/>
    <lineage>
        <taxon>Bacteria</taxon>
        <taxon>Bacillati</taxon>
        <taxon>Bacillota</taxon>
        <taxon>Bacilli</taxon>
        <taxon>Bacillales</taxon>
        <taxon>Paenibacillaceae</taxon>
        <taxon>Paenibacillus</taxon>
    </lineage>
</organism>
<sequence length="157" mass="16253">MKSVFKLELEEAKIMIAAGIEAAKAVNSAETICVVDDGGYLLALERMNGARNTSPDMAIAKAFTASGHRRSTHLFTQPGGPATIHGEAFGIHAMMPGKFAIFVGGFPIVVNGTVIGGVGVSGGNGEDDITVGVAALKALQSYLGNSYTVETEPDIKK</sequence>
<dbReference type="Proteomes" id="UP001338137">
    <property type="component" value="Unassembled WGS sequence"/>
</dbReference>
<dbReference type="SUPFAM" id="SSF143744">
    <property type="entry name" value="GlcG-like"/>
    <property type="match status" value="1"/>
</dbReference>
<proteinExistence type="predicted"/>
<accession>A0ABU6G8L5</accession>
<dbReference type="RefSeq" id="WP_326074537.1">
    <property type="nucleotide sequence ID" value="NZ_JARLKY010000072.1"/>
</dbReference>
<protein>
    <submittedName>
        <fullName evidence="1">Heme-binding protein</fullName>
    </submittedName>
</protein>
<gene>
    <name evidence="1" type="ORF">P4I72_25550</name>
</gene>
<name>A0ABU6G8L5_9BACL</name>
<comment type="caution">
    <text evidence="1">The sequence shown here is derived from an EMBL/GenBank/DDBJ whole genome shotgun (WGS) entry which is preliminary data.</text>
</comment>
<dbReference type="InterPro" id="IPR005624">
    <property type="entry name" value="PduO/GlcC-like"/>
</dbReference>
<dbReference type="PANTHER" id="PTHR34309:SF1">
    <property type="entry name" value="PROTEIN GLCG"/>
    <property type="match status" value="1"/>
</dbReference>
<dbReference type="InterPro" id="IPR052517">
    <property type="entry name" value="GlcG_carb_metab_protein"/>
</dbReference>
<dbReference type="Gene3D" id="3.30.450.150">
    <property type="entry name" value="Haem-degrading domain"/>
    <property type="match status" value="1"/>
</dbReference>
<evidence type="ECO:0000313" key="2">
    <source>
        <dbReference type="Proteomes" id="UP001338137"/>
    </source>
</evidence>
<dbReference type="InterPro" id="IPR038084">
    <property type="entry name" value="PduO/GlcC-like_sf"/>
</dbReference>
<dbReference type="PANTHER" id="PTHR34309">
    <property type="entry name" value="SLR1406 PROTEIN"/>
    <property type="match status" value="1"/>
</dbReference>